<protein>
    <submittedName>
        <fullName evidence="1">Uncharacterized protein</fullName>
    </submittedName>
</protein>
<organism evidence="1 2">
    <name type="scientific">Sporothrix schenckii 1099-18</name>
    <dbReference type="NCBI Taxonomy" id="1397361"/>
    <lineage>
        <taxon>Eukaryota</taxon>
        <taxon>Fungi</taxon>
        <taxon>Dikarya</taxon>
        <taxon>Ascomycota</taxon>
        <taxon>Pezizomycotina</taxon>
        <taxon>Sordariomycetes</taxon>
        <taxon>Sordariomycetidae</taxon>
        <taxon>Ophiostomatales</taxon>
        <taxon>Ophiostomataceae</taxon>
        <taxon>Sporothrix</taxon>
    </lineage>
</organism>
<dbReference type="Proteomes" id="UP000033710">
    <property type="component" value="Unassembled WGS sequence"/>
</dbReference>
<name>A0A0F2M2Z1_SPOSC</name>
<accession>A0A0F2M2Z1</accession>
<sequence>MATKGSWQASFTLHATYIGILLLRRATKTSAGCRERTEQARVVSQSSVRSPLPGNAKCLDWLDWDIVPTPGIVREEEEEEEG</sequence>
<dbReference type="OrthoDB" id="10559398at2759"/>
<reference evidence="1 2" key="1">
    <citation type="journal article" date="2014" name="BMC Genomics">
        <title>Comparative genomics of the major fungal agents of human and animal Sporotrichosis: Sporothrix schenckii and Sporothrix brasiliensis.</title>
        <authorList>
            <person name="Teixeira M.M."/>
            <person name="de Almeida L.G."/>
            <person name="Kubitschek-Barreira P."/>
            <person name="Alves F.L."/>
            <person name="Kioshima E.S."/>
            <person name="Abadio A.K."/>
            <person name="Fernandes L."/>
            <person name="Derengowski L.S."/>
            <person name="Ferreira K.S."/>
            <person name="Souza R.C."/>
            <person name="Ruiz J.C."/>
            <person name="de Andrade N.C."/>
            <person name="Paes H.C."/>
            <person name="Nicola A.M."/>
            <person name="Albuquerque P."/>
            <person name="Gerber A.L."/>
            <person name="Martins V.P."/>
            <person name="Peconick L.D."/>
            <person name="Neto A.V."/>
            <person name="Chaucanez C.B."/>
            <person name="Silva P.A."/>
            <person name="Cunha O.L."/>
            <person name="de Oliveira F.F."/>
            <person name="dos Santos T.C."/>
            <person name="Barros A.L."/>
            <person name="Soares M.A."/>
            <person name="de Oliveira L.M."/>
            <person name="Marini M.M."/>
            <person name="Villalobos-Duno H."/>
            <person name="Cunha M.M."/>
            <person name="de Hoog S."/>
            <person name="da Silveira J.F."/>
            <person name="Henrissat B."/>
            <person name="Nino-Vega G.A."/>
            <person name="Cisalpino P.S."/>
            <person name="Mora-Montes H.M."/>
            <person name="Almeida S.R."/>
            <person name="Stajich J.E."/>
            <person name="Lopes-Bezerra L.M."/>
            <person name="Vasconcelos A.T."/>
            <person name="Felipe M.S."/>
        </authorList>
    </citation>
    <scope>NUCLEOTIDE SEQUENCE [LARGE SCALE GENOMIC DNA]</scope>
    <source>
        <strain evidence="1 2">1099-18</strain>
    </source>
</reference>
<dbReference type="AlphaFoldDB" id="A0A0F2M2Z1"/>
<dbReference type="KEGG" id="ssck:SPSK_10602"/>
<dbReference type="EMBL" id="AXCR01000010">
    <property type="protein sequence ID" value="KJR83130.1"/>
    <property type="molecule type" value="Genomic_DNA"/>
</dbReference>
<dbReference type="VEuPathDB" id="FungiDB:SPSK_10602"/>
<dbReference type="RefSeq" id="XP_016585806.1">
    <property type="nucleotide sequence ID" value="XM_016736946.1"/>
</dbReference>
<comment type="caution">
    <text evidence="1">The sequence shown here is derived from an EMBL/GenBank/DDBJ whole genome shotgun (WGS) entry which is preliminary data.</text>
</comment>
<evidence type="ECO:0000313" key="1">
    <source>
        <dbReference type="EMBL" id="KJR83130.1"/>
    </source>
</evidence>
<gene>
    <name evidence="1" type="ORF">SPSK_10602</name>
</gene>
<evidence type="ECO:0000313" key="2">
    <source>
        <dbReference type="Proteomes" id="UP000033710"/>
    </source>
</evidence>
<reference evidence="1 2" key="2">
    <citation type="journal article" date="2015" name="Eukaryot. Cell">
        <title>Asexual propagation of a virulent clone complex in a human and feline outbreak of sporotrichosis.</title>
        <authorList>
            <person name="Teixeira Mde M."/>
            <person name="Rodrigues A.M."/>
            <person name="Tsui C.K."/>
            <person name="de Almeida L.G."/>
            <person name="Van Diepeningen A.D."/>
            <person name="van den Ende B.G."/>
            <person name="Fernandes G.F."/>
            <person name="Kano R."/>
            <person name="Hamelin R.C."/>
            <person name="Lopes-Bezerra L.M."/>
            <person name="Vasconcelos A.T."/>
            <person name="de Hoog S."/>
            <person name="de Camargo Z.P."/>
            <person name="Felipe M.S."/>
        </authorList>
    </citation>
    <scope>NUCLEOTIDE SEQUENCE [LARGE SCALE GENOMIC DNA]</scope>
    <source>
        <strain evidence="1 2">1099-18</strain>
    </source>
</reference>
<proteinExistence type="predicted"/>
<dbReference type="GeneID" id="27672223"/>